<dbReference type="GO" id="GO:0003700">
    <property type="term" value="F:DNA-binding transcription factor activity"/>
    <property type="evidence" value="ECO:0007669"/>
    <property type="project" value="InterPro"/>
</dbReference>
<dbReference type="InterPro" id="IPR020449">
    <property type="entry name" value="Tscrpt_reg_AraC-type_HTH"/>
</dbReference>
<keyword evidence="2" id="KW-0238">DNA-binding</keyword>
<organism evidence="5 6">
    <name type="scientific">Turicibacter sanguinis</name>
    <dbReference type="NCBI Taxonomy" id="154288"/>
    <lineage>
        <taxon>Bacteria</taxon>
        <taxon>Bacillati</taxon>
        <taxon>Bacillota</taxon>
        <taxon>Erysipelotrichia</taxon>
        <taxon>Erysipelotrichales</taxon>
        <taxon>Turicibacteraceae</taxon>
        <taxon>Turicibacter</taxon>
    </lineage>
</organism>
<evidence type="ECO:0000256" key="1">
    <source>
        <dbReference type="ARBA" id="ARBA00023015"/>
    </source>
</evidence>
<keyword evidence="3" id="KW-0804">Transcription</keyword>
<protein>
    <submittedName>
        <fullName evidence="5">AraC family transcriptional regulator</fullName>
    </submittedName>
</protein>
<sequence>MGEYKYFQNETVTYFEPLNKQSFDLFLCFCGIEACPPRYSYDKVRSQYLIHYILDGEGIYKVNDTTYHLKKNQGFLITPETQHYYQADEQNPWTYIWIGFNGVKAAHYLNYANLNKQNLIFECQDSASLYNCVKKMFELNADTPSNELEIQSLLYLFLSKLASNNANIDLKHRSKVAAEGYLEQSIEFINNYYMKPIKINDIASYIGVNRSYLTSIFKQKLNISPQEFLMNFRMEKASHQLMNSNQPINEIAKSVGYPDPFAFSKVFRKIYGKSPKQYRETK</sequence>
<evidence type="ECO:0000313" key="5">
    <source>
        <dbReference type="EMBL" id="MTK21331.1"/>
    </source>
</evidence>
<dbReference type="Gene3D" id="2.60.120.280">
    <property type="entry name" value="Regulatory protein AraC"/>
    <property type="match status" value="1"/>
</dbReference>
<dbReference type="SUPFAM" id="SSF46689">
    <property type="entry name" value="Homeodomain-like"/>
    <property type="match status" value="2"/>
</dbReference>
<dbReference type="SUPFAM" id="SSF51215">
    <property type="entry name" value="Regulatory protein AraC"/>
    <property type="match status" value="1"/>
</dbReference>
<dbReference type="SMART" id="SM00342">
    <property type="entry name" value="HTH_ARAC"/>
    <property type="match status" value="1"/>
</dbReference>
<evidence type="ECO:0000313" key="6">
    <source>
        <dbReference type="Proteomes" id="UP000487649"/>
    </source>
</evidence>
<accession>A0A9X5APA5</accession>
<dbReference type="PANTHER" id="PTHR43280">
    <property type="entry name" value="ARAC-FAMILY TRANSCRIPTIONAL REGULATOR"/>
    <property type="match status" value="1"/>
</dbReference>
<evidence type="ECO:0000259" key="4">
    <source>
        <dbReference type="PROSITE" id="PS01124"/>
    </source>
</evidence>
<dbReference type="InterPro" id="IPR009057">
    <property type="entry name" value="Homeodomain-like_sf"/>
</dbReference>
<dbReference type="PRINTS" id="PR00032">
    <property type="entry name" value="HTHARAC"/>
</dbReference>
<feature type="domain" description="HTH araC/xylS-type" evidence="4">
    <location>
        <begin position="183"/>
        <end position="281"/>
    </location>
</feature>
<proteinExistence type="predicted"/>
<comment type="caution">
    <text evidence="5">The sequence shown here is derived from an EMBL/GenBank/DDBJ whole genome shotgun (WGS) entry which is preliminary data.</text>
</comment>
<dbReference type="InterPro" id="IPR037923">
    <property type="entry name" value="HTH-like"/>
</dbReference>
<evidence type="ECO:0000256" key="2">
    <source>
        <dbReference type="ARBA" id="ARBA00023125"/>
    </source>
</evidence>
<reference evidence="5 6" key="1">
    <citation type="journal article" date="2019" name="Nat. Med.">
        <title>A library of human gut bacterial isolates paired with longitudinal multiomics data enables mechanistic microbiome research.</title>
        <authorList>
            <person name="Poyet M."/>
            <person name="Groussin M."/>
            <person name="Gibbons S.M."/>
            <person name="Avila-Pacheco J."/>
            <person name="Jiang X."/>
            <person name="Kearney S.M."/>
            <person name="Perrotta A.R."/>
            <person name="Berdy B."/>
            <person name="Zhao S."/>
            <person name="Lieberman T.D."/>
            <person name="Swanson P.K."/>
            <person name="Smith M."/>
            <person name="Roesemann S."/>
            <person name="Alexander J.E."/>
            <person name="Rich S.A."/>
            <person name="Livny J."/>
            <person name="Vlamakis H."/>
            <person name="Clish C."/>
            <person name="Bullock K."/>
            <person name="Deik A."/>
            <person name="Scott J."/>
            <person name="Pierce K.A."/>
            <person name="Xavier R.J."/>
            <person name="Alm E.J."/>
        </authorList>
    </citation>
    <scope>NUCLEOTIDE SEQUENCE [LARGE SCALE GENOMIC DNA]</scope>
    <source>
        <strain evidence="5 6">BIOML-A198</strain>
    </source>
</reference>
<dbReference type="GO" id="GO:0043565">
    <property type="term" value="F:sequence-specific DNA binding"/>
    <property type="evidence" value="ECO:0007669"/>
    <property type="project" value="InterPro"/>
</dbReference>
<dbReference type="CDD" id="cd06986">
    <property type="entry name" value="cupin_MmsR-like_N"/>
    <property type="match status" value="1"/>
</dbReference>
<dbReference type="EMBL" id="WMQE01000015">
    <property type="protein sequence ID" value="MTK21331.1"/>
    <property type="molecule type" value="Genomic_DNA"/>
</dbReference>
<dbReference type="PROSITE" id="PS01124">
    <property type="entry name" value="HTH_ARAC_FAMILY_2"/>
    <property type="match status" value="1"/>
</dbReference>
<keyword evidence="1" id="KW-0805">Transcription regulation</keyword>
<dbReference type="Proteomes" id="UP000487649">
    <property type="component" value="Unassembled WGS sequence"/>
</dbReference>
<gene>
    <name evidence="5" type="ORF">GMA92_07845</name>
</gene>
<name>A0A9X5APA5_9FIRM</name>
<dbReference type="AlphaFoldDB" id="A0A9X5APA5"/>
<dbReference type="Pfam" id="PF02311">
    <property type="entry name" value="AraC_binding"/>
    <property type="match status" value="1"/>
</dbReference>
<evidence type="ECO:0000256" key="3">
    <source>
        <dbReference type="ARBA" id="ARBA00023163"/>
    </source>
</evidence>
<dbReference type="Gene3D" id="1.10.10.60">
    <property type="entry name" value="Homeodomain-like"/>
    <property type="match status" value="2"/>
</dbReference>
<dbReference type="InterPro" id="IPR018060">
    <property type="entry name" value="HTH_AraC"/>
</dbReference>
<dbReference type="PANTHER" id="PTHR43280:SF30">
    <property type="entry name" value="MMSAB OPERON REGULATORY PROTEIN"/>
    <property type="match status" value="1"/>
</dbReference>
<dbReference type="InterPro" id="IPR003313">
    <property type="entry name" value="AraC-bd"/>
</dbReference>
<dbReference type="Pfam" id="PF12833">
    <property type="entry name" value="HTH_18"/>
    <property type="match status" value="1"/>
</dbReference>